<gene>
    <name evidence="1" type="ORF">Cboi01_000074100</name>
</gene>
<evidence type="ECO:0000313" key="1">
    <source>
        <dbReference type="EMBL" id="GME88143.1"/>
    </source>
</evidence>
<sequence length="643" mass="74510">MLSIFELLEDDVKSLIYLLYTNRKFNKIVKQILYKKPKFTSTYRVAQFVHTIICNKDLALMVKELDLSHLKSCIIDEDDTNEYFFSDLINRQLNRTVSNRHHNNGNEHGTNNNNNNEGNQNDHNNQLLVPFPENSNTNNNHNINNDAFYENDEDYDSYNDSISDDRSILAGWRDWRYRDHPLYGLKSSISSNPYYSITRCSSPLSTNSSINLERTSRARNSRSRSRSNSLASSTSLFSLNNRSLESDLSSSLSPTRPLNSRKNSKSSFKNNFKKLFGIESSNNMINSNVYADLYRNFSDKNSNSSPNHSHRVFKFRNQKNNNYNYSIDNNNNKFKNGNNKIQQKLQPFSTPHPNMNRFLTNHCFSKDLPAGHVMHVLRECKNLQVVNFSGLSISVDFELNDYKWFDWNNSQGKISDIVPNNHHRRYSSSVSYSTMLLDNKPSLNEEELQKENENCQKFKIQRQIYWSDTTRELDLEQIERVSFNNCFSKENNHNSLNNDAISNDNSNYNNCNNPNNSVIKTIDFNDVLNEIKNLKNLKTISLNSLVGLSKKQVYNLILNLDSINSNQLIWLDCSNSGMAKGLYWAKKRNMKSWKKLIKYEIKHGPPSIHIQNNANNANNNNNENNLVNEIINSTNILGIGEDY</sequence>
<dbReference type="Proteomes" id="UP001165101">
    <property type="component" value="Unassembled WGS sequence"/>
</dbReference>
<keyword evidence="2" id="KW-1185">Reference proteome</keyword>
<accession>A0ACB5TGW8</accession>
<protein>
    <submittedName>
        <fullName evidence="1">Unnamed protein product</fullName>
    </submittedName>
</protein>
<evidence type="ECO:0000313" key="2">
    <source>
        <dbReference type="Proteomes" id="UP001165101"/>
    </source>
</evidence>
<comment type="caution">
    <text evidence="1">The sequence shown here is derived from an EMBL/GenBank/DDBJ whole genome shotgun (WGS) entry which is preliminary data.</text>
</comment>
<dbReference type="EMBL" id="BSXV01000224">
    <property type="protein sequence ID" value="GME88143.1"/>
    <property type="molecule type" value="Genomic_DNA"/>
</dbReference>
<name>A0ACB5TGW8_CANBO</name>
<reference evidence="1" key="1">
    <citation type="submission" date="2023-04" db="EMBL/GenBank/DDBJ databases">
        <title>Candida boidinii NBRC 1967.</title>
        <authorList>
            <person name="Ichikawa N."/>
            <person name="Sato H."/>
            <person name="Tonouchi N."/>
        </authorList>
    </citation>
    <scope>NUCLEOTIDE SEQUENCE</scope>
    <source>
        <strain evidence="1">NBRC 1967</strain>
    </source>
</reference>
<proteinExistence type="predicted"/>
<organism evidence="1 2">
    <name type="scientific">Candida boidinii</name>
    <name type="common">Yeast</name>
    <dbReference type="NCBI Taxonomy" id="5477"/>
    <lineage>
        <taxon>Eukaryota</taxon>
        <taxon>Fungi</taxon>
        <taxon>Dikarya</taxon>
        <taxon>Ascomycota</taxon>
        <taxon>Saccharomycotina</taxon>
        <taxon>Pichiomycetes</taxon>
        <taxon>Pichiales</taxon>
        <taxon>Pichiaceae</taxon>
        <taxon>Ogataea</taxon>
        <taxon>Ogataea/Candida clade</taxon>
    </lineage>
</organism>